<dbReference type="EMBL" id="MU620916">
    <property type="protein sequence ID" value="KAI8579983.1"/>
    <property type="molecule type" value="Genomic_DNA"/>
</dbReference>
<accession>A0AAD5EA74</accession>
<organism evidence="2 3">
    <name type="scientific">Umbelopsis ramanniana AG</name>
    <dbReference type="NCBI Taxonomy" id="1314678"/>
    <lineage>
        <taxon>Eukaryota</taxon>
        <taxon>Fungi</taxon>
        <taxon>Fungi incertae sedis</taxon>
        <taxon>Mucoromycota</taxon>
        <taxon>Mucoromycotina</taxon>
        <taxon>Umbelopsidomycetes</taxon>
        <taxon>Umbelopsidales</taxon>
        <taxon>Umbelopsidaceae</taxon>
        <taxon>Umbelopsis</taxon>
    </lineage>
</organism>
<sequence length="348" mass="39484">MRLFKLCIGCYGQDDHDFAMYFFDSPITPPVVGGNSKEDNFWKMEDLQAIFHSKPITIHHIAPTYRFSYDYIRRDAHGHHYIASCALLDLASYMQIDLLGQLCRLSRQDIQNGKAEMLCKSLDVRVSRTHMMIENEFIPSDLTPPSPMTPSQTNHHNFHGTNKRKAPAVESTTSSSSGKQSLLAKRLAGKHRALTIYAAPYADQTSAVRTAPAKQYSDQLLLAPPIVQSQQKQLYPYQPPQRHSQPHLRPFEDLFDTIEATRSLKETLDDQVRRSAHVINEFNAKSVKQIVEAEMKAFQQQIDAKLECLLTECSNRLSKLESTPSSSPSLSDLLSRIEKLENRADPHC</sequence>
<evidence type="ECO:0000256" key="1">
    <source>
        <dbReference type="SAM" id="MobiDB-lite"/>
    </source>
</evidence>
<dbReference type="RefSeq" id="XP_051444987.1">
    <property type="nucleotide sequence ID" value="XM_051588866.1"/>
</dbReference>
<dbReference type="Proteomes" id="UP001206595">
    <property type="component" value="Unassembled WGS sequence"/>
</dbReference>
<keyword evidence="3" id="KW-1185">Reference proteome</keyword>
<feature type="compositionally biased region" description="Basic residues" evidence="1">
    <location>
        <begin position="156"/>
        <end position="166"/>
    </location>
</feature>
<gene>
    <name evidence="2" type="ORF">K450DRAFT_240033</name>
</gene>
<feature type="region of interest" description="Disordered" evidence="1">
    <location>
        <begin position="138"/>
        <end position="180"/>
    </location>
</feature>
<comment type="caution">
    <text evidence="2">The sequence shown here is derived from an EMBL/GenBank/DDBJ whole genome shotgun (WGS) entry which is preliminary data.</text>
</comment>
<dbReference type="GeneID" id="75914211"/>
<name>A0AAD5EA74_UMBRA</name>
<dbReference type="AlphaFoldDB" id="A0AAD5EA74"/>
<reference evidence="2" key="2">
    <citation type="journal article" date="2022" name="Proc. Natl. Acad. Sci. U.S.A.">
        <title>Diploid-dominant life cycles characterize the early evolution of Fungi.</title>
        <authorList>
            <person name="Amses K.R."/>
            <person name="Simmons D.R."/>
            <person name="Longcore J.E."/>
            <person name="Mondo S.J."/>
            <person name="Seto K."/>
            <person name="Jeronimo G.H."/>
            <person name="Bonds A.E."/>
            <person name="Quandt C.A."/>
            <person name="Davis W.J."/>
            <person name="Chang Y."/>
            <person name="Federici B.A."/>
            <person name="Kuo A."/>
            <person name="LaButti K."/>
            <person name="Pangilinan J."/>
            <person name="Andreopoulos W."/>
            <person name="Tritt A."/>
            <person name="Riley R."/>
            <person name="Hundley H."/>
            <person name="Johnson J."/>
            <person name="Lipzen A."/>
            <person name="Barry K."/>
            <person name="Lang B.F."/>
            <person name="Cuomo C.A."/>
            <person name="Buchler N.E."/>
            <person name="Grigoriev I.V."/>
            <person name="Spatafora J.W."/>
            <person name="Stajich J.E."/>
            <person name="James T.Y."/>
        </authorList>
    </citation>
    <scope>NUCLEOTIDE SEQUENCE</scope>
    <source>
        <strain evidence="2">AG</strain>
    </source>
</reference>
<evidence type="ECO:0000313" key="2">
    <source>
        <dbReference type="EMBL" id="KAI8579983.1"/>
    </source>
</evidence>
<evidence type="ECO:0000313" key="3">
    <source>
        <dbReference type="Proteomes" id="UP001206595"/>
    </source>
</evidence>
<proteinExistence type="predicted"/>
<reference evidence="2" key="1">
    <citation type="submission" date="2021-06" db="EMBL/GenBank/DDBJ databases">
        <authorList>
            <consortium name="DOE Joint Genome Institute"/>
            <person name="Mondo S.J."/>
            <person name="Amses K.R."/>
            <person name="Simmons D.R."/>
            <person name="Longcore J.E."/>
            <person name="Seto K."/>
            <person name="Alves G.H."/>
            <person name="Bonds A.E."/>
            <person name="Quandt C.A."/>
            <person name="Davis W.J."/>
            <person name="Chang Y."/>
            <person name="Letcher P.M."/>
            <person name="Powell M.J."/>
            <person name="Kuo A."/>
            <person name="Labutti K."/>
            <person name="Pangilinan J."/>
            <person name="Andreopoulos W."/>
            <person name="Tritt A."/>
            <person name="Riley R."/>
            <person name="Hundley H."/>
            <person name="Johnson J."/>
            <person name="Lipzen A."/>
            <person name="Barry K."/>
            <person name="Berbee M.L."/>
            <person name="Buchler N.E."/>
            <person name="Grigoriev I.V."/>
            <person name="Spatafora J.W."/>
            <person name="Stajich J.E."/>
            <person name="James T.Y."/>
        </authorList>
    </citation>
    <scope>NUCLEOTIDE SEQUENCE</scope>
    <source>
        <strain evidence="2">AG</strain>
    </source>
</reference>
<protein>
    <submittedName>
        <fullName evidence="2">Uncharacterized protein</fullName>
    </submittedName>
</protein>